<dbReference type="GO" id="GO:0016020">
    <property type="term" value="C:membrane"/>
    <property type="evidence" value="ECO:0007669"/>
    <property type="project" value="UniProtKB-SubCell"/>
</dbReference>
<proteinExistence type="predicted"/>
<dbReference type="SUPFAM" id="SSF103481">
    <property type="entry name" value="Multidrug resistance efflux transporter EmrE"/>
    <property type="match status" value="2"/>
</dbReference>
<feature type="domain" description="EamA" evidence="6">
    <location>
        <begin position="57"/>
        <end position="197"/>
    </location>
</feature>
<feature type="transmembrane region" description="Helical" evidence="5">
    <location>
        <begin position="182"/>
        <end position="204"/>
    </location>
</feature>
<feature type="transmembrane region" description="Helical" evidence="5">
    <location>
        <begin position="265"/>
        <end position="283"/>
    </location>
</feature>
<feature type="transmembrane region" description="Helical" evidence="5">
    <location>
        <begin position="224"/>
        <end position="244"/>
    </location>
</feature>
<dbReference type="GeneID" id="5125408"/>
<dbReference type="OMA" id="QIIFIRM"/>
<feature type="domain" description="EamA" evidence="6">
    <location>
        <begin position="229"/>
        <end position="359"/>
    </location>
</feature>
<evidence type="ECO:0000313" key="8">
    <source>
        <dbReference type="Proteomes" id="UP000001997"/>
    </source>
</evidence>
<evidence type="ECO:0000256" key="4">
    <source>
        <dbReference type="ARBA" id="ARBA00023136"/>
    </source>
</evidence>
<feature type="transmembrane region" description="Helical" evidence="5">
    <location>
        <begin position="92"/>
        <end position="112"/>
    </location>
</feature>
<feature type="transmembrane region" description="Helical" evidence="5">
    <location>
        <begin position="132"/>
        <end position="151"/>
    </location>
</feature>
<dbReference type="InterPro" id="IPR037185">
    <property type="entry name" value="EmrE-like"/>
</dbReference>
<evidence type="ECO:0000256" key="1">
    <source>
        <dbReference type="ARBA" id="ARBA00004141"/>
    </source>
</evidence>
<evidence type="ECO:0000259" key="6">
    <source>
        <dbReference type="Pfam" id="PF00892"/>
    </source>
</evidence>
<dbReference type="Pfam" id="PF00892">
    <property type="entry name" value="EamA"/>
    <property type="match status" value="2"/>
</dbReference>
<keyword evidence="8" id="KW-1185">Reference proteome</keyword>
<dbReference type="eggNOG" id="KOG4510">
    <property type="taxonomic scope" value="Eukaryota"/>
</dbReference>
<dbReference type="HOGENOM" id="CLU_032828_4_1_1"/>
<keyword evidence="4 5" id="KW-0472">Membrane</keyword>
<organism evidence="7 8">
    <name type="scientific">Meyerozyma guilliermondii (strain ATCC 6260 / CBS 566 / DSM 6381 / JCM 1539 / NBRC 10279 / NRRL Y-324)</name>
    <name type="common">Yeast</name>
    <name type="synonym">Candida guilliermondii</name>
    <dbReference type="NCBI Taxonomy" id="294746"/>
    <lineage>
        <taxon>Eukaryota</taxon>
        <taxon>Fungi</taxon>
        <taxon>Dikarya</taxon>
        <taxon>Ascomycota</taxon>
        <taxon>Saccharomycotina</taxon>
        <taxon>Pichiomycetes</taxon>
        <taxon>Debaryomycetaceae</taxon>
        <taxon>Meyerozyma</taxon>
    </lineage>
</organism>
<feature type="transmembrane region" description="Helical" evidence="5">
    <location>
        <begin position="289"/>
        <end position="308"/>
    </location>
</feature>
<dbReference type="InParanoid" id="A5DLJ6"/>
<evidence type="ECO:0000256" key="3">
    <source>
        <dbReference type="ARBA" id="ARBA00022989"/>
    </source>
</evidence>
<dbReference type="RefSeq" id="XP_001483418.2">
    <property type="nucleotide sequence ID" value="XM_001483368.1"/>
</dbReference>
<feature type="transmembrane region" description="Helical" evidence="5">
    <location>
        <begin position="55"/>
        <end position="72"/>
    </location>
</feature>
<dbReference type="FunCoup" id="A5DLJ6">
    <property type="interactions" value="138"/>
</dbReference>
<dbReference type="EMBL" id="CH408159">
    <property type="protein sequence ID" value="EDK40049.2"/>
    <property type="molecule type" value="Genomic_DNA"/>
</dbReference>
<name>A5DLJ6_PICGU</name>
<gene>
    <name evidence="7" type="ORF">PGUG_04147</name>
</gene>
<feature type="transmembrane region" description="Helical" evidence="5">
    <location>
        <begin position="320"/>
        <end position="337"/>
    </location>
</feature>
<sequence length="386" mass="42567">MDPPPSSSSSFDLSLSSPQIAHHNSTYFDKFHSKLSAAHSYINARRPQFFHLSESNLGLFYLLITQAFNAVMVTTCKLLEMDKSFAKPIHPLQILFVRMVVTYVCCVIYMYFNKSIPDAPFGPKEIRPLLVVRGAVGFFGVFGLYYSLMYLTLSDAVAITFLVPMVTAFLAYMLLRERYSILEGACSLFSLVGVLLIAKPNFLFGEAAKSNDESLESSSTEKRLIATGLGLLGVLASSSVYIILRKIGMNAHPLITVSYHSSVTAVMSGFGLLAVPSLSFVFPKTAKQIFYFLLIGIFGFAMQIALAAGVQRVKASKAALTSYTSMIFSLICDLVVFGHVPGWLSLTGIVVIMVNAFVVIKYKPEDTDTQYTSIPLEEFDIEEEEP</sequence>
<feature type="transmembrane region" description="Helical" evidence="5">
    <location>
        <begin position="343"/>
        <end position="360"/>
    </location>
</feature>
<dbReference type="AlphaFoldDB" id="A5DLJ6"/>
<dbReference type="Proteomes" id="UP000001997">
    <property type="component" value="Unassembled WGS sequence"/>
</dbReference>
<dbReference type="InterPro" id="IPR000620">
    <property type="entry name" value="EamA_dom"/>
</dbReference>
<dbReference type="OrthoDB" id="306876at2759"/>
<evidence type="ECO:0000313" key="7">
    <source>
        <dbReference type="EMBL" id="EDK40049.2"/>
    </source>
</evidence>
<dbReference type="PANTHER" id="PTHR22911:SF6">
    <property type="entry name" value="SOLUTE CARRIER FAMILY 35 MEMBER G1"/>
    <property type="match status" value="1"/>
</dbReference>
<dbReference type="STRING" id="294746.A5DLJ6"/>
<dbReference type="KEGG" id="pgu:PGUG_04147"/>
<reference evidence="7 8" key="1">
    <citation type="journal article" date="2009" name="Nature">
        <title>Evolution of pathogenicity and sexual reproduction in eight Candida genomes.</title>
        <authorList>
            <person name="Butler G."/>
            <person name="Rasmussen M.D."/>
            <person name="Lin M.F."/>
            <person name="Santos M.A."/>
            <person name="Sakthikumar S."/>
            <person name="Munro C.A."/>
            <person name="Rheinbay E."/>
            <person name="Grabherr M."/>
            <person name="Forche A."/>
            <person name="Reedy J.L."/>
            <person name="Agrafioti I."/>
            <person name="Arnaud M.B."/>
            <person name="Bates S."/>
            <person name="Brown A.J."/>
            <person name="Brunke S."/>
            <person name="Costanzo M.C."/>
            <person name="Fitzpatrick D.A."/>
            <person name="de Groot P.W."/>
            <person name="Harris D."/>
            <person name="Hoyer L.L."/>
            <person name="Hube B."/>
            <person name="Klis F.M."/>
            <person name="Kodira C."/>
            <person name="Lennard N."/>
            <person name="Logue M.E."/>
            <person name="Martin R."/>
            <person name="Neiman A.M."/>
            <person name="Nikolaou E."/>
            <person name="Quail M.A."/>
            <person name="Quinn J."/>
            <person name="Santos M.C."/>
            <person name="Schmitzberger F.F."/>
            <person name="Sherlock G."/>
            <person name="Shah P."/>
            <person name="Silverstein K.A."/>
            <person name="Skrzypek M.S."/>
            <person name="Soll D."/>
            <person name="Staggs R."/>
            <person name="Stansfield I."/>
            <person name="Stumpf M.P."/>
            <person name="Sudbery P.E."/>
            <person name="Srikantha T."/>
            <person name="Zeng Q."/>
            <person name="Berman J."/>
            <person name="Berriman M."/>
            <person name="Heitman J."/>
            <person name="Gow N.A."/>
            <person name="Lorenz M.C."/>
            <person name="Birren B.W."/>
            <person name="Kellis M."/>
            <person name="Cuomo C.A."/>
        </authorList>
    </citation>
    <scope>NUCLEOTIDE SEQUENCE [LARGE SCALE GENOMIC DNA]</scope>
    <source>
        <strain evidence="8">ATCC 6260 / CBS 566 / DSM 6381 / JCM 1539 / NBRC 10279 / NRRL Y-324</strain>
    </source>
</reference>
<evidence type="ECO:0000256" key="2">
    <source>
        <dbReference type="ARBA" id="ARBA00022692"/>
    </source>
</evidence>
<comment type="subcellular location">
    <subcellularLocation>
        <location evidence="1">Membrane</location>
        <topology evidence="1">Multi-pass membrane protein</topology>
    </subcellularLocation>
</comment>
<accession>A5DLJ6</accession>
<dbReference type="PANTHER" id="PTHR22911">
    <property type="entry name" value="ACYL-MALONYL CONDENSING ENZYME-RELATED"/>
    <property type="match status" value="1"/>
</dbReference>
<dbReference type="VEuPathDB" id="FungiDB:PGUG_04147"/>
<evidence type="ECO:0000256" key="5">
    <source>
        <dbReference type="SAM" id="Phobius"/>
    </source>
</evidence>
<feature type="transmembrane region" description="Helical" evidence="5">
    <location>
        <begin position="157"/>
        <end position="175"/>
    </location>
</feature>
<keyword evidence="3 5" id="KW-1133">Transmembrane helix</keyword>
<keyword evidence="2 5" id="KW-0812">Transmembrane</keyword>
<protein>
    <recommendedName>
        <fullName evidence="6">EamA domain-containing protein</fullName>
    </recommendedName>
</protein>